<accession>A0ACC4CHW6</accession>
<organism evidence="1 2">
    <name type="scientific">Populus alba</name>
    <name type="common">White poplar</name>
    <dbReference type="NCBI Taxonomy" id="43335"/>
    <lineage>
        <taxon>Eukaryota</taxon>
        <taxon>Viridiplantae</taxon>
        <taxon>Streptophyta</taxon>
        <taxon>Embryophyta</taxon>
        <taxon>Tracheophyta</taxon>
        <taxon>Spermatophyta</taxon>
        <taxon>Magnoliopsida</taxon>
        <taxon>eudicotyledons</taxon>
        <taxon>Gunneridae</taxon>
        <taxon>Pentapetalae</taxon>
        <taxon>rosids</taxon>
        <taxon>fabids</taxon>
        <taxon>Malpighiales</taxon>
        <taxon>Salicaceae</taxon>
        <taxon>Saliceae</taxon>
        <taxon>Populus</taxon>
    </lineage>
</organism>
<sequence>MSYPDSPVSFMASQASYQSGSDAIDVWPQFVMNNNEQFEQQQQHQPAYKRPRNSEDNSNQSMSSRVPPTNSLPVHKGTTNIFFKTRVCAKFKTGTCRNGENCNFAHGMQDLRQPPPNWKELVSVGVSSEEDRSAATNREDDLRIIHKMKLCKKFYNGEECPYGDRCNFLHEDPANFREDMGRFRESSAISIGTTDHLMGQGSGVLNAAEVNRPANTAVSDAPRSNLIKPVYWKTKLCTKWEMTGQCPFGEKCHFAHGLAELQVPGGRTEVEAGNAGSAVTKAPTPVLPNNMSPSMTVNVPSLVEEKAHLLVLSLQMEGFPGINVPSGYDDMGVPFGNKVTEPQLIQIASGFEQAAKIRKPPTFNAGKTSRELVPRDARVVAKLRKSGAIILGKASLSEWAAFRSLNAPNGFSARGGQGKNPYVLSADPCGSSSGSAISVAANFVAVSLGTETYGSILCPSNANSVVGIKPTVGLTSRAGVIPISPRQDTVGPICRTVSDAVIVLDAIVGVDYNDAATGEASKYIPYGGYKQFLKPYGLKGKRLGIVRNPFLGFASKAESQAFEYHLRTLREGGSVIVDHLEIANINAILNYTGSGEAIALLAEFKISLNTYLKDLVASPVRTLADVISFNLKFADLEKINEFGQDIFLLAQATNGIGKIEKAALINLKKLTRDGFQKLMRYYKLDALVTPGAGFAPVLAIGGFPGINVPAGYDDKGVPFGINFGGLKGTEPKLIQIAFGFEQATKIRKPPTFKA</sequence>
<gene>
    <name evidence="1" type="ORF">D5086_009097</name>
</gene>
<proteinExistence type="predicted"/>
<dbReference type="Proteomes" id="UP000309997">
    <property type="component" value="Unassembled WGS sequence"/>
</dbReference>
<dbReference type="EMBL" id="RCHU02000004">
    <property type="protein sequence ID" value="KAL3597460.1"/>
    <property type="molecule type" value="Genomic_DNA"/>
</dbReference>
<comment type="caution">
    <text evidence="1">The sequence shown here is derived from an EMBL/GenBank/DDBJ whole genome shotgun (WGS) entry which is preliminary data.</text>
</comment>
<name>A0ACC4CHW6_POPAL</name>
<keyword evidence="2" id="KW-1185">Reference proteome</keyword>
<protein>
    <submittedName>
        <fullName evidence="1">Uncharacterized protein</fullName>
    </submittedName>
</protein>
<reference evidence="1 2" key="1">
    <citation type="journal article" date="2024" name="Plant Biotechnol. J.">
        <title>Genome and CRISPR/Cas9 system of a widespread forest tree (Populus alba) in the world.</title>
        <authorList>
            <person name="Liu Y.J."/>
            <person name="Jiang P.F."/>
            <person name="Han X.M."/>
            <person name="Li X.Y."/>
            <person name="Wang H.M."/>
            <person name="Wang Y.J."/>
            <person name="Wang X.X."/>
            <person name="Zeng Q.Y."/>
        </authorList>
    </citation>
    <scope>NUCLEOTIDE SEQUENCE [LARGE SCALE GENOMIC DNA]</scope>
    <source>
        <strain evidence="2">cv. PAL-ZL1</strain>
    </source>
</reference>
<evidence type="ECO:0000313" key="1">
    <source>
        <dbReference type="EMBL" id="KAL3597460.1"/>
    </source>
</evidence>
<evidence type="ECO:0000313" key="2">
    <source>
        <dbReference type="Proteomes" id="UP000309997"/>
    </source>
</evidence>